<dbReference type="EMBL" id="JACIBT010000001">
    <property type="protein sequence ID" value="MBB3666682.1"/>
    <property type="molecule type" value="Genomic_DNA"/>
</dbReference>
<evidence type="ECO:0000313" key="2">
    <source>
        <dbReference type="Proteomes" id="UP000547528"/>
    </source>
</evidence>
<name>A0A7W5XNH5_9MICC</name>
<keyword evidence="2" id="KW-1185">Reference proteome</keyword>
<accession>A0A7W5XNH5</accession>
<dbReference type="RefSeq" id="WP_183357104.1">
    <property type="nucleotide sequence ID" value="NZ_BAABKR010000005.1"/>
</dbReference>
<sequence>MALHPDPSITSFDENLNHLLTEKTVLKDAVMVPEQVEEQEVMGRMGLG</sequence>
<gene>
    <name evidence="1" type="ORF">FHX47_000275</name>
</gene>
<dbReference type="Proteomes" id="UP000547528">
    <property type="component" value="Unassembled WGS sequence"/>
</dbReference>
<dbReference type="AlphaFoldDB" id="A0A7W5XNH5"/>
<evidence type="ECO:0000313" key="1">
    <source>
        <dbReference type="EMBL" id="MBB3666682.1"/>
    </source>
</evidence>
<organism evidence="1 2">
    <name type="scientific">Garicola koreensis</name>
    <dbReference type="NCBI Taxonomy" id="1262554"/>
    <lineage>
        <taxon>Bacteria</taxon>
        <taxon>Bacillati</taxon>
        <taxon>Actinomycetota</taxon>
        <taxon>Actinomycetes</taxon>
        <taxon>Micrococcales</taxon>
        <taxon>Micrococcaceae</taxon>
        <taxon>Garicola</taxon>
    </lineage>
</organism>
<protein>
    <submittedName>
        <fullName evidence="1">Uncharacterized protein</fullName>
    </submittedName>
</protein>
<comment type="caution">
    <text evidence="1">The sequence shown here is derived from an EMBL/GenBank/DDBJ whole genome shotgun (WGS) entry which is preliminary data.</text>
</comment>
<reference evidence="1 2" key="1">
    <citation type="submission" date="2020-08" db="EMBL/GenBank/DDBJ databases">
        <title>Sequencing the genomes of 1000 actinobacteria strains.</title>
        <authorList>
            <person name="Klenk H.-P."/>
        </authorList>
    </citation>
    <scope>NUCLEOTIDE SEQUENCE [LARGE SCALE GENOMIC DNA]</scope>
    <source>
        <strain evidence="1 2">DSM 28238</strain>
    </source>
</reference>
<proteinExistence type="predicted"/>